<dbReference type="InterPro" id="IPR019756">
    <property type="entry name" value="Pept_S26A_signal_pept_1_Ser-AS"/>
</dbReference>
<dbReference type="Gene3D" id="1.10.260.40">
    <property type="entry name" value="lambda repressor-like DNA-binding domains"/>
    <property type="match status" value="1"/>
</dbReference>
<proteinExistence type="predicted"/>
<dbReference type="InterPro" id="IPR001387">
    <property type="entry name" value="Cro/C1-type_HTH"/>
</dbReference>
<dbReference type="Gene3D" id="2.10.109.10">
    <property type="entry name" value="Umud Fragment, subunit A"/>
    <property type="match status" value="1"/>
</dbReference>
<dbReference type="InterPro" id="IPR010982">
    <property type="entry name" value="Lambda_DNA-bd_dom_sf"/>
</dbReference>
<dbReference type="Proteomes" id="UP000254507">
    <property type="component" value="Unassembled WGS sequence"/>
</dbReference>
<dbReference type="InterPro" id="IPR036286">
    <property type="entry name" value="LexA/Signal_pep-like_sf"/>
</dbReference>
<name>A0A263HAE3_9PAST</name>
<dbReference type="EMBL" id="NLFK01000009">
    <property type="protein sequence ID" value="OZN24410.1"/>
    <property type="molecule type" value="Genomic_DNA"/>
</dbReference>
<dbReference type="GO" id="GO:0045892">
    <property type="term" value="P:negative regulation of DNA-templated transcription"/>
    <property type="evidence" value="ECO:0007669"/>
    <property type="project" value="InterPro"/>
</dbReference>
<dbReference type="GO" id="GO:0006508">
    <property type="term" value="P:proteolysis"/>
    <property type="evidence" value="ECO:0007669"/>
    <property type="project" value="UniProtKB-KW"/>
</dbReference>
<protein>
    <submittedName>
        <fullName evidence="7">Phage repressor protein</fullName>
    </submittedName>
    <submittedName>
        <fullName evidence="8">Putative phage repressor</fullName>
    </submittedName>
</protein>
<dbReference type="AlphaFoldDB" id="A0A263HAE3"/>
<dbReference type="Pfam" id="PF00717">
    <property type="entry name" value="Peptidase_S24"/>
    <property type="match status" value="1"/>
</dbReference>
<evidence type="ECO:0000256" key="4">
    <source>
        <dbReference type="ARBA" id="ARBA00023125"/>
    </source>
</evidence>
<evidence type="ECO:0000313" key="9">
    <source>
        <dbReference type="Proteomes" id="UP000215738"/>
    </source>
</evidence>
<dbReference type="PANTHER" id="PTHR40661">
    <property type="match status" value="1"/>
</dbReference>
<dbReference type="Pfam" id="PF07022">
    <property type="entry name" value="Phage_CI_repr"/>
    <property type="match status" value="1"/>
</dbReference>
<evidence type="ECO:0000256" key="3">
    <source>
        <dbReference type="ARBA" id="ARBA00023015"/>
    </source>
</evidence>
<keyword evidence="9" id="KW-1185">Reference proteome</keyword>
<dbReference type="PANTHER" id="PTHR40661:SF3">
    <property type="entry name" value="FELS-1 PROPHAGE TRANSCRIPTIONAL REGULATOR"/>
    <property type="match status" value="1"/>
</dbReference>
<keyword evidence="2" id="KW-0378">Hydrolase</keyword>
<sequence>METLLNPKKEQKEPKIEQVPFHTLGKGSSFSERLKELIGNKSGRAFAKEAGISYSTLHNYLTNTSLPTLDNLIALATYTDVSVQWLATGELTSGQKHINTETSNDETFSVIEDCREVRISAGGGGFNDEYKPYQTTKVEKAWLDSRRLKAEDCAMFLVSGDSMYPTLKDGEEIIVDRSKKELKDGKIFVLNNEGAMLVKKVQITYNGITLISQNTEYVPIELNTEQANNLIVIGQVVRGYRDF</sequence>
<keyword evidence="5" id="KW-0804">Transcription</keyword>
<evidence type="ECO:0000259" key="6">
    <source>
        <dbReference type="PROSITE" id="PS50943"/>
    </source>
</evidence>
<dbReference type="OrthoDB" id="5959816at2"/>
<feature type="domain" description="HTH cro/C1-type" evidence="6">
    <location>
        <begin position="44"/>
        <end position="86"/>
    </location>
</feature>
<dbReference type="EMBL" id="UFSB01000001">
    <property type="protein sequence ID" value="SUU37365.1"/>
    <property type="molecule type" value="Genomic_DNA"/>
</dbReference>
<keyword evidence="1" id="KW-0645">Protease</keyword>
<dbReference type="RefSeq" id="WP_094946901.1">
    <property type="nucleotide sequence ID" value="NZ_NLFK01000009.1"/>
</dbReference>
<dbReference type="CDD" id="cd06529">
    <property type="entry name" value="S24_LexA-like"/>
    <property type="match status" value="1"/>
</dbReference>
<dbReference type="GO" id="GO:0004252">
    <property type="term" value="F:serine-type endopeptidase activity"/>
    <property type="evidence" value="ECO:0007669"/>
    <property type="project" value="InterPro"/>
</dbReference>
<dbReference type="PROSITE" id="PS50943">
    <property type="entry name" value="HTH_CROC1"/>
    <property type="match status" value="1"/>
</dbReference>
<dbReference type="GO" id="GO:0016020">
    <property type="term" value="C:membrane"/>
    <property type="evidence" value="ECO:0007669"/>
    <property type="project" value="InterPro"/>
</dbReference>
<keyword evidence="4" id="KW-0238">DNA-binding</keyword>
<dbReference type="PROSITE" id="PS00501">
    <property type="entry name" value="SPASE_I_1"/>
    <property type="match status" value="1"/>
</dbReference>
<dbReference type="SMART" id="SM00530">
    <property type="entry name" value="HTH_XRE"/>
    <property type="match status" value="1"/>
</dbReference>
<organism evidence="8 10">
    <name type="scientific">Actinobacillus seminis</name>
    <dbReference type="NCBI Taxonomy" id="722"/>
    <lineage>
        <taxon>Bacteria</taxon>
        <taxon>Pseudomonadati</taxon>
        <taxon>Pseudomonadota</taxon>
        <taxon>Gammaproteobacteria</taxon>
        <taxon>Pasteurellales</taxon>
        <taxon>Pasteurellaceae</taxon>
        <taxon>Actinobacillus</taxon>
    </lineage>
</organism>
<dbReference type="InParanoid" id="A0A263HAE3"/>
<keyword evidence="3" id="KW-0805">Transcription regulation</keyword>
<dbReference type="InterPro" id="IPR010744">
    <property type="entry name" value="Phage_CI_N"/>
</dbReference>
<dbReference type="CDD" id="cd00093">
    <property type="entry name" value="HTH_XRE"/>
    <property type="match status" value="1"/>
</dbReference>
<evidence type="ECO:0000313" key="7">
    <source>
        <dbReference type="EMBL" id="OZN24410.1"/>
    </source>
</evidence>
<gene>
    <name evidence="7" type="ORF">CFY87_09195</name>
    <name evidence="8" type="ORF">NCTC10851_01537</name>
</gene>
<dbReference type="SUPFAM" id="SSF51306">
    <property type="entry name" value="LexA/Signal peptidase"/>
    <property type="match status" value="1"/>
</dbReference>
<reference evidence="7 9" key="1">
    <citation type="submission" date="2017-07" db="EMBL/GenBank/DDBJ databases">
        <title>Virulence factors identified in Actinobacillus seminis.</title>
        <authorList>
            <person name="Negrete-Abascal E."/>
            <person name="Vaca-Pacheco S."/>
            <person name="Montes-Garcia F."/>
            <person name="Leyto-Gil A.M."/>
            <person name="Fragoso-Garcia E."/>
            <person name="Carvente-Garcia R."/>
            <person name="Perez-Agueros S."/>
            <person name="Castelan-Sanchez H.G."/>
            <person name="Garcia-Molina A."/>
            <person name="Villamar T.E."/>
            <person name="Vazquez-Cruz C."/>
        </authorList>
    </citation>
    <scope>NUCLEOTIDE SEQUENCE [LARGE SCALE GENOMIC DNA]</scope>
    <source>
        <strain evidence="7 9">ATCC 15768</strain>
    </source>
</reference>
<dbReference type="InterPro" id="IPR015927">
    <property type="entry name" value="Peptidase_S24_S26A/B/C"/>
</dbReference>
<dbReference type="InterPro" id="IPR039418">
    <property type="entry name" value="LexA-like"/>
</dbReference>
<dbReference type="Proteomes" id="UP000215738">
    <property type="component" value="Unassembled WGS sequence"/>
</dbReference>
<dbReference type="GO" id="GO:0003677">
    <property type="term" value="F:DNA binding"/>
    <property type="evidence" value="ECO:0007669"/>
    <property type="project" value="UniProtKB-KW"/>
</dbReference>
<evidence type="ECO:0000313" key="10">
    <source>
        <dbReference type="Proteomes" id="UP000254507"/>
    </source>
</evidence>
<evidence type="ECO:0000256" key="1">
    <source>
        <dbReference type="ARBA" id="ARBA00022670"/>
    </source>
</evidence>
<accession>A0A263HAE3</accession>
<evidence type="ECO:0000256" key="2">
    <source>
        <dbReference type="ARBA" id="ARBA00022801"/>
    </source>
</evidence>
<dbReference type="SUPFAM" id="SSF47413">
    <property type="entry name" value="lambda repressor-like DNA-binding domains"/>
    <property type="match status" value="1"/>
</dbReference>
<evidence type="ECO:0000256" key="5">
    <source>
        <dbReference type="ARBA" id="ARBA00023163"/>
    </source>
</evidence>
<evidence type="ECO:0000313" key="8">
    <source>
        <dbReference type="EMBL" id="SUU37365.1"/>
    </source>
</evidence>
<reference evidence="8 10" key="2">
    <citation type="submission" date="2018-06" db="EMBL/GenBank/DDBJ databases">
        <authorList>
            <consortium name="Pathogen Informatics"/>
            <person name="Doyle S."/>
        </authorList>
    </citation>
    <scope>NUCLEOTIDE SEQUENCE [LARGE SCALE GENOMIC DNA]</scope>
    <source>
        <strain evidence="8 10">NCTC10851</strain>
    </source>
</reference>